<dbReference type="InterPro" id="IPR036388">
    <property type="entry name" value="WH-like_DNA-bd_sf"/>
</dbReference>
<dbReference type="InterPro" id="IPR018356">
    <property type="entry name" value="Tscrpt_reg_HTH_DeoR_CS"/>
</dbReference>
<dbReference type="InterPro" id="IPR036390">
    <property type="entry name" value="WH_DNA-bd_sf"/>
</dbReference>
<dbReference type="SMART" id="SM00420">
    <property type="entry name" value="HTH_DEOR"/>
    <property type="match status" value="1"/>
</dbReference>
<sequence length="189" mass="21279">MLPVERQNRIKDLILSNQSMKISELSKELGVSEMTVHRDIKPLIVEGIIKKTFGGITTLQETASPTTNDCIICGNHIQERLAYRLILPGSKIETACCSHCGLIRHNQLGDEVMEAICFDFFRQTTISAHQAWFVMNSSVNIGCCQPQILTFELKDHAEKFITGFGGKVYTFNEAIQTNLRKMQSNSCHE</sequence>
<organism evidence="5 6">
    <name type="scientific">Ornithinibacillus salinisoli</name>
    <dbReference type="NCBI Taxonomy" id="1848459"/>
    <lineage>
        <taxon>Bacteria</taxon>
        <taxon>Bacillati</taxon>
        <taxon>Bacillota</taxon>
        <taxon>Bacilli</taxon>
        <taxon>Bacillales</taxon>
        <taxon>Bacillaceae</taxon>
        <taxon>Ornithinibacillus</taxon>
    </lineage>
</organism>
<dbReference type="SUPFAM" id="SSF160387">
    <property type="entry name" value="NosL/MerB-like"/>
    <property type="match status" value="1"/>
</dbReference>
<gene>
    <name evidence="5" type="ORF">ACFSJF_11065</name>
</gene>
<dbReference type="Pfam" id="PF08220">
    <property type="entry name" value="HTH_DeoR"/>
    <property type="match status" value="1"/>
</dbReference>
<dbReference type="PROSITE" id="PS00894">
    <property type="entry name" value="HTH_DEOR_1"/>
    <property type="match status" value="1"/>
</dbReference>
<dbReference type="PANTHER" id="PTHR41247">
    <property type="entry name" value="HTH-TYPE TRANSCRIPTIONAL REPRESSOR YCNK"/>
    <property type="match status" value="1"/>
</dbReference>
<dbReference type="InterPro" id="IPR008719">
    <property type="entry name" value="N2O_reductase_NosL"/>
</dbReference>
<keyword evidence="6" id="KW-1185">Reference proteome</keyword>
<dbReference type="RefSeq" id="WP_377557401.1">
    <property type="nucleotide sequence ID" value="NZ_JBHUHQ010000016.1"/>
</dbReference>
<dbReference type="InterPro" id="IPR001034">
    <property type="entry name" value="DeoR_HTH"/>
</dbReference>
<keyword evidence="2" id="KW-0238">DNA-binding</keyword>
<dbReference type="Gene3D" id="1.10.10.10">
    <property type="entry name" value="Winged helix-like DNA-binding domain superfamily/Winged helix DNA-binding domain"/>
    <property type="match status" value="1"/>
</dbReference>
<dbReference type="EMBL" id="JBHUHQ010000016">
    <property type="protein sequence ID" value="MFD2044809.1"/>
    <property type="molecule type" value="Genomic_DNA"/>
</dbReference>
<dbReference type="PRINTS" id="PR00037">
    <property type="entry name" value="HTHLACR"/>
</dbReference>
<feature type="domain" description="HTH deoR-type" evidence="4">
    <location>
        <begin position="3"/>
        <end position="58"/>
    </location>
</feature>
<name>A0ABW4VYV9_9BACI</name>
<dbReference type="Gene3D" id="3.30.70.2050">
    <property type="match status" value="1"/>
</dbReference>
<evidence type="ECO:0000256" key="1">
    <source>
        <dbReference type="ARBA" id="ARBA00023015"/>
    </source>
</evidence>
<evidence type="ECO:0000256" key="2">
    <source>
        <dbReference type="ARBA" id="ARBA00023125"/>
    </source>
</evidence>
<evidence type="ECO:0000256" key="3">
    <source>
        <dbReference type="ARBA" id="ARBA00023163"/>
    </source>
</evidence>
<accession>A0ABW4VYV9</accession>
<dbReference type="SUPFAM" id="SSF46785">
    <property type="entry name" value="Winged helix' DNA-binding domain"/>
    <property type="match status" value="1"/>
</dbReference>
<dbReference type="PANTHER" id="PTHR41247:SF1">
    <property type="entry name" value="HTH-TYPE TRANSCRIPTIONAL REPRESSOR YCNK"/>
    <property type="match status" value="1"/>
</dbReference>
<protein>
    <submittedName>
        <fullName evidence="5">DeoR family transcriptional regulator</fullName>
    </submittedName>
</protein>
<comment type="caution">
    <text evidence="5">The sequence shown here is derived from an EMBL/GenBank/DDBJ whole genome shotgun (WGS) entry which is preliminary data.</text>
</comment>
<evidence type="ECO:0000259" key="4">
    <source>
        <dbReference type="PROSITE" id="PS51000"/>
    </source>
</evidence>
<keyword evidence="3" id="KW-0804">Transcription</keyword>
<proteinExistence type="predicted"/>
<dbReference type="Pfam" id="PF05573">
    <property type="entry name" value="NosL"/>
    <property type="match status" value="1"/>
</dbReference>
<reference evidence="6" key="1">
    <citation type="journal article" date="2019" name="Int. J. Syst. Evol. Microbiol.">
        <title>The Global Catalogue of Microorganisms (GCM) 10K type strain sequencing project: providing services to taxonomists for standard genome sequencing and annotation.</title>
        <authorList>
            <consortium name="The Broad Institute Genomics Platform"/>
            <consortium name="The Broad Institute Genome Sequencing Center for Infectious Disease"/>
            <person name="Wu L."/>
            <person name="Ma J."/>
        </authorList>
    </citation>
    <scope>NUCLEOTIDE SEQUENCE [LARGE SCALE GENOMIC DNA]</scope>
    <source>
        <strain evidence="6">R28</strain>
    </source>
</reference>
<dbReference type="Proteomes" id="UP001597383">
    <property type="component" value="Unassembled WGS sequence"/>
</dbReference>
<evidence type="ECO:0000313" key="5">
    <source>
        <dbReference type="EMBL" id="MFD2044809.1"/>
    </source>
</evidence>
<keyword evidence="1" id="KW-0805">Transcription regulation</keyword>
<evidence type="ECO:0000313" key="6">
    <source>
        <dbReference type="Proteomes" id="UP001597383"/>
    </source>
</evidence>
<dbReference type="PROSITE" id="PS51000">
    <property type="entry name" value="HTH_DEOR_2"/>
    <property type="match status" value="1"/>
</dbReference>